<evidence type="ECO:0000313" key="2">
    <source>
        <dbReference type="EMBL" id="RXN34430.1"/>
    </source>
</evidence>
<name>A0A498NQU1_LABRO</name>
<gene>
    <name evidence="2" type="ORF">ROHU_003978</name>
</gene>
<keyword evidence="1" id="KW-0812">Transmembrane</keyword>
<dbReference type="EMBL" id="QBIY01011181">
    <property type="protein sequence ID" value="RXN34430.1"/>
    <property type="molecule type" value="Genomic_DNA"/>
</dbReference>
<sequence length="150" mass="16929">MDTLQDWALAYPALARLLWVIVLVLATVLVWSLFFCCWGNQSSTSPLERYLSAMEKQSKTKHQGQVMSGVRRRVLERSASEESASDLSSSTFPGDTLPWNLAKHQRVKRSKSASGDVLDPAERAVIRIAELTMLLVMNTFVHKLDYHGMF</sequence>
<comment type="caution">
    <text evidence="2">The sequence shown here is derived from an EMBL/GenBank/DDBJ whole genome shotgun (WGS) entry which is preliminary data.</text>
</comment>
<dbReference type="AlphaFoldDB" id="A0A498NQU1"/>
<protein>
    <submittedName>
        <fullName evidence="2">Plectin-like isoform X1</fullName>
    </submittedName>
</protein>
<evidence type="ECO:0000256" key="1">
    <source>
        <dbReference type="SAM" id="Phobius"/>
    </source>
</evidence>
<keyword evidence="3" id="KW-1185">Reference proteome</keyword>
<keyword evidence="1" id="KW-1133">Transmembrane helix</keyword>
<feature type="transmembrane region" description="Helical" evidence="1">
    <location>
        <begin position="17"/>
        <end position="39"/>
    </location>
</feature>
<dbReference type="STRING" id="84645.A0A498NQU1"/>
<evidence type="ECO:0000313" key="3">
    <source>
        <dbReference type="Proteomes" id="UP000290572"/>
    </source>
</evidence>
<reference evidence="2 3" key="1">
    <citation type="submission" date="2018-03" db="EMBL/GenBank/DDBJ databases">
        <title>Draft genome sequence of Rohu Carp (Labeo rohita).</title>
        <authorList>
            <person name="Das P."/>
            <person name="Kushwaha B."/>
            <person name="Joshi C.G."/>
            <person name="Kumar D."/>
            <person name="Nagpure N.S."/>
            <person name="Sahoo L."/>
            <person name="Das S.P."/>
            <person name="Bit A."/>
            <person name="Patnaik S."/>
            <person name="Meher P.K."/>
            <person name="Jayasankar P."/>
            <person name="Koringa P.G."/>
            <person name="Patel N.V."/>
            <person name="Hinsu A.T."/>
            <person name="Kumar R."/>
            <person name="Pandey M."/>
            <person name="Agarwal S."/>
            <person name="Srivastava S."/>
            <person name="Singh M."/>
            <person name="Iquebal M.A."/>
            <person name="Jaiswal S."/>
            <person name="Angadi U.B."/>
            <person name="Kumar N."/>
            <person name="Raza M."/>
            <person name="Shah T.M."/>
            <person name="Rai A."/>
            <person name="Jena J.K."/>
        </authorList>
    </citation>
    <scope>NUCLEOTIDE SEQUENCE [LARGE SCALE GENOMIC DNA]</scope>
    <source>
        <strain evidence="2">DASCIFA01</strain>
        <tissue evidence="2">Testis</tissue>
    </source>
</reference>
<dbReference type="Proteomes" id="UP000290572">
    <property type="component" value="Unassembled WGS sequence"/>
</dbReference>
<proteinExistence type="predicted"/>
<accession>A0A498NQU1</accession>
<keyword evidence="1" id="KW-0472">Membrane</keyword>
<organism evidence="2 3">
    <name type="scientific">Labeo rohita</name>
    <name type="common">Indian major carp</name>
    <name type="synonym">Cyprinus rohita</name>
    <dbReference type="NCBI Taxonomy" id="84645"/>
    <lineage>
        <taxon>Eukaryota</taxon>
        <taxon>Metazoa</taxon>
        <taxon>Chordata</taxon>
        <taxon>Craniata</taxon>
        <taxon>Vertebrata</taxon>
        <taxon>Euteleostomi</taxon>
        <taxon>Actinopterygii</taxon>
        <taxon>Neopterygii</taxon>
        <taxon>Teleostei</taxon>
        <taxon>Ostariophysi</taxon>
        <taxon>Cypriniformes</taxon>
        <taxon>Cyprinidae</taxon>
        <taxon>Labeoninae</taxon>
        <taxon>Labeonini</taxon>
        <taxon>Labeo</taxon>
    </lineage>
</organism>